<dbReference type="GO" id="GO:0004672">
    <property type="term" value="F:protein kinase activity"/>
    <property type="evidence" value="ECO:0007669"/>
    <property type="project" value="InterPro"/>
</dbReference>
<dbReference type="Gene3D" id="1.10.510.10">
    <property type="entry name" value="Transferase(Phosphotransferase) domain 1"/>
    <property type="match status" value="1"/>
</dbReference>
<dbReference type="GO" id="GO:0005524">
    <property type="term" value="F:ATP binding"/>
    <property type="evidence" value="ECO:0007669"/>
    <property type="project" value="InterPro"/>
</dbReference>
<dbReference type="AlphaFoldDB" id="A0AA40DQT6"/>
<evidence type="ECO:0000313" key="3">
    <source>
        <dbReference type="Proteomes" id="UP001172102"/>
    </source>
</evidence>
<evidence type="ECO:0000313" key="2">
    <source>
        <dbReference type="EMBL" id="KAK0708648.1"/>
    </source>
</evidence>
<feature type="domain" description="Protein kinase" evidence="1">
    <location>
        <begin position="161"/>
        <end position="378"/>
    </location>
</feature>
<keyword evidence="3" id="KW-1185">Reference proteome</keyword>
<dbReference type="EMBL" id="JAUKUA010000006">
    <property type="protein sequence ID" value="KAK0708648.1"/>
    <property type="molecule type" value="Genomic_DNA"/>
</dbReference>
<sequence length="378" mass="42820">MSAPVPAPAPAPAPTIPDILTSFKAHVDKCKRVNYKGRVFYHPVVQIKEWMIADNRLGKLLKRVYQQQFTPTTAESISKSVIVFAILLCLGYGRWIDSFQQYFDDNNLDAPLPEALIVLLKDNPEVLNRFDEERWAFNPAKIEDMCNHSKAYTGGRWILPFCRREYVGGGGTATVDGITVPEDLVPDTLKDALLAKDPNRGYEFQDKIFGLCYQFAIKSYRDDYHRVFKTETRNFSGINGLKGVVECFGWYTEETVDTGQPQTTHNILLEYGDQDLDEYLALKYPPVLTSEIIDFWENIFGVATTLNEVHTFSYKDPYGGTEDFNGWHGDVKPSNILFAQGKFKLADFGFAKFELKLPGKKPETSLDGVTYTFGMVCS</sequence>
<gene>
    <name evidence="2" type="ORF">B0H67DRAFT_345676</name>
</gene>
<organism evidence="2 3">
    <name type="scientific">Lasiosphaeris hirsuta</name>
    <dbReference type="NCBI Taxonomy" id="260670"/>
    <lineage>
        <taxon>Eukaryota</taxon>
        <taxon>Fungi</taxon>
        <taxon>Dikarya</taxon>
        <taxon>Ascomycota</taxon>
        <taxon>Pezizomycotina</taxon>
        <taxon>Sordariomycetes</taxon>
        <taxon>Sordariomycetidae</taxon>
        <taxon>Sordariales</taxon>
        <taxon>Lasiosphaeriaceae</taxon>
        <taxon>Lasiosphaeris</taxon>
    </lineage>
</organism>
<dbReference type="Proteomes" id="UP001172102">
    <property type="component" value="Unassembled WGS sequence"/>
</dbReference>
<reference evidence="2" key="1">
    <citation type="submission" date="2023-06" db="EMBL/GenBank/DDBJ databases">
        <title>Genome-scale phylogeny and comparative genomics of the fungal order Sordariales.</title>
        <authorList>
            <consortium name="Lawrence Berkeley National Laboratory"/>
            <person name="Hensen N."/>
            <person name="Bonometti L."/>
            <person name="Westerberg I."/>
            <person name="Brannstrom I.O."/>
            <person name="Guillou S."/>
            <person name="Cros-Aarteil S."/>
            <person name="Calhoun S."/>
            <person name="Haridas S."/>
            <person name="Kuo A."/>
            <person name="Mondo S."/>
            <person name="Pangilinan J."/>
            <person name="Riley R."/>
            <person name="Labutti K."/>
            <person name="Andreopoulos B."/>
            <person name="Lipzen A."/>
            <person name="Chen C."/>
            <person name="Yanf M."/>
            <person name="Daum C."/>
            <person name="Ng V."/>
            <person name="Clum A."/>
            <person name="Steindorff A."/>
            <person name="Ohm R."/>
            <person name="Martin F."/>
            <person name="Silar P."/>
            <person name="Natvig D."/>
            <person name="Lalanne C."/>
            <person name="Gautier V."/>
            <person name="Ament-Velasquez S.L."/>
            <person name="Kruys A."/>
            <person name="Hutchinson M.I."/>
            <person name="Powell A.J."/>
            <person name="Barry K."/>
            <person name="Miller A.N."/>
            <person name="Grigoriev I.V."/>
            <person name="Debuchy R."/>
            <person name="Gladieux P."/>
            <person name="Thoren M.H."/>
            <person name="Johannesson H."/>
        </authorList>
    </citation>
    <scope>NUCLEOTIDE SEQUENCE</scope>
    <source>
        <strain evidence="2">SMH4607-1</strain>
    </source>
</reference>
<protein>
    <recommendedName>
        <fullName evidence="1">Protein kinase domain-containing protein</fullName>
    </recommendedName>
</protein>
<dbReference type="PROSITE" id="PS50011">
    <property type="entry name" value="PROTEIN_KINASE_DOM"/>
    <property type="match status" value="1"/>
</dbReference>
<dbReference type="InterPro" id="IPR000719">
    <property type="entry name" value="Prot_kinase_dom"/>
</dbReference>
<dbReference type="SUPFAM" id="SSF56112">
    <property type="entry name" value="Protein kinase-like (PK-like)"/>
    <property type="match status" value="1"/>
</dbReference>
<name>A0AA40DQT6_9PEZI</name>
<evidence type="ECO:0000259" key="1">
    <source>
        <dbReference type="PROSITE" id="PS50011"/>
    </source>
</evidence>
<dbReference type="InterPro" id="IPR011009">
    <property type="entry name" value="Kinase-like_dom_sf"/>
</dbReference>
<accession>A0AA40DQT6</accession>
<comment type="caution">
    <text evidence="2">The sequence shown here is derived from an EMBL/GenBank/DDBJ whole genome shotgun (WGS) entry which is preliminary data.</text>
</comment>
<proteinExistence type="predicted"/>